<sequence length="158" mass="18147">MKFYPADEYQASCEALFERYRHKIRGLLPLARVEHIGASSIPGAISKGDVDIFVGVSKNELEDVVVRLMSLGFIEKRDTLRTPELCMLESQSDEDVALQVVANHSEFECFLSFRDRLRKDASLVERYNALKLSCVGWHEDDYRRKKSLFIESVLARSE</sequence>
<organism evidence="1 2">
    <name type="scientific">Vibrio sinaloensis DSM 21326</name>
    <dbReference type="NCBI Taxonomy" id="945550"/>
    <lineage>
        <taxon>Bacteria</taxon>
        <taxon>Pseudomonadati</taxon>
        <taxon>Pseudomonadota</taxon>
        <taxon>Gammaproteobacteria</taxon>
        <taxon>Vibrionales</taxon>
        <taxon>Vibrionaceae</taxon>
        <taxon>Vibrio</taxon>
        <taxon>Vibrio oreintalis group</taxon>
    </lineage>
</organism>
<evidence type="ECO:0000313" key="2">
    <source>
        <dbReference type="Proteomes" id="UP000006228"/>
    </source>
</evidence>
<gene>
    <name evidence="1" type="ORF">VISI1226_10069</name>
</gene>
<dbReference type="eggNOG" id="COG2320">
    <property type="taxonomic scope" value="Bacteria"/>
</dbReference>
<dbReference type="PANTHER" id="PTHR34822">
    <property type="entry name" value="GRPB DOMAIN PROTEIN (AFU_ORTHOLOGUE AFUA_1G01530)"/>
    <property type="match status" value="1"/>
</dbReference>
<protein>
    <recommendedName>
        <fullName evidence="3">GrpB family protein</fullName>
    </recommendedName>
</protein>
<dbReference type="PANTHER" id="PTHR34822:SF1">
    <property type="entry name" value="GRPB FAMILY PROTEIN"/>
    <property type="match status" value="1"/>
</dbReference>
<dbReference type="EMBL" id="AEVT01000073">
    <property type="protein sequence ID" value="EGA69774.1"/>
    <property type="molecule type" value="Genomic_DNA"/>
</dbReference>
<evidence type="ECO:0000313" key="1">
    <source>
        <dbReference type="EMBL" id="EGA69774.1"/>
    </source>
</evidence>
<dbReference type="GeneID" id="95569795"/>
<dbReference type="RefSeq" id="WP_008077853.1">
    <property type="nucleotide sequence ID" value="NZ_AEVT01000073.1"/>
</dbReference>
<accession>E8M882</accession>
<dbReference type="Pfam" id="PF04229">
    <property type="entry name" value="GrpB"/>
    <property type="match status" value="1"/>
</dbReference>
<dbReference type="OrthoDB" id="9799092at2"/>
<dbReference type="InterPro" id="IPR043519">
    <property type="entry name" value="NT_sf"/>
</dbReference>
<comment type="caution">
    <text evidence="1">The sequence shown here is derived from an EMBL/GenBank/DDBJ whole genome shotgun (WGS) entry which is preliminary data.</text>
</comment>
<name>E8M882_PHOS4</name>
<reference evidence="1 2" key="1">
    <citation type="journal article" date="2012" name="Int. J. Syst. Evol. Microbiol.">
        <title>Vibrio caribbeanicus sp. nov., isolated from the marine sponge Scleritoderma cyanea.</title>
        <authorList>
            <person name="Hoffmann M."/>
            <person name="Monday S.R."/>
            <person name="Allard M.W."/>
            <person name="Strain E.A."/>
            <person name="Whittaker P."/>
            <person name="Naum M."/>
            <person name="McCarthy P.J."/>
            <person name="Lopez J.V."/>
            <person name="Fischer M."/>
            <person name="Brown E.W."/>
        </authorList>
    </citation>
    <scope>NUCLEOTIDE SEQUENCE [LARGE SCALE GENOMIC DNA]</scope>
    <source>
        <strain evidence="2">DSMZ 21326</strain>
    </source>
</reference>
<dbReference type="SUPFAM" id="SSF81301">
    <property type="entry name" value="Nucleotidyltransferase"/>
    <property type="match status" value="1"/>
</dbReference>
<evidence type="ECO:0008006" key="3">
    <source>
        <dbReference type="Google" id="ProtNLM"/>
    </source>
</evidence>
<dbReference type="Proteomes" id="UP000006228">
    <property type="component" value="Unassembled WGS sequence"/>
</dbReference>
<dbReference type="InterPro" id="IPR007344">
    <property type="entry name" value="GrpB/CoaE"/>
</dbReference>
<dbReference type="AlphaFoldDB" id="E8M882"/>
<dbReference type="Gene3D" id="3.30.460.10">
    <property type="entry name" value="Beta Polymerase, domain 2"/>
    <property type="match status" value="1"/>
</dbReference>
<proteinExistence type="predicted"/>